<sequence>MGSCSKRRLWRDLLWSRNGCAHDTCPSCPTKSILHSHRSECFVKDKGQNQVEDEWYCGVTLVVIPKRHEKHGYDAYLLWLLHYILASPAFPKSSP</sequence>
<protein>
    <submittedName>
        <fullName evidence="1">Uncharacterized protein</fullName>
    </submittedName>
</protein>
<reference evidence="1" key="3">
    <citation type="submission" date="2024-01" db="EMBL/GenBank/DDBJ databases">
        <authorList>
            <person name="Coelho M.A."/>
            <person name="David-Palma M."/>
            <person name="Shea T."/>
            <person name="Sun S."/>
            <person name="Cuomo C.A."/>
            <person name="Heitman J."/>
        </authorList>
    </citation>
    <scope>NUCLEOTIDE SEQUENCE</scope>
    <source>
        <strain evidence="1">CBS 7841</strain>
    </source>
</reference>
<dbReference type="RefSeq" id="XP_066069794.1">
    <property type="nucleotide sequence ID" value="XM_066213697.1"/>
</dbReference>
<gene>
    <name evidence="1" type="ORF">L203_104310</name>
</gene>
<reference evidence="1" key="2">
    <citation type="journal article" date="2022" name="Elife">
        <title>Obligate sexual reproduction of a homothallic fungus closely related to the Cryptococcus pathogenic species complex.</title>
        <authorList>
            <person name="Passer A.R."/>
            <person name="Clancey S.A."/>
            <person name="Shea T."/>
            <person name="David-Palma M."/>
            <person name="Averette A.F."/>
            <person name="Boekhout T."/>
            <person name="Porcel B.M."/>
            <person name="Nowrousian M."/>
            <person name="Cuomo C.A."/>
            <person name="Sun S."/>
            <person name="Heitman J."/>
            <person name="Coelho M.A."/>
        </authorList>
    </citation>
    <scope>NUCLEOTIDE SEQUENCE</scope>
    <source>
        <strain evidence="1">CBS 7841</strain>
    </source>
</reference>
<dbReference type="GeneID" id="91088520"/>
<reference evidence="1" key="1">
    <citation type="submission" date="2016-06" db="EMBL/GenBank/DDBJ databases">
        <authorList>
            <person name="Cuomo C."/>
            <person name="Litvintseva A."/>
            <person name="Heitman J."/>
            <person name="Chen Y."/>
            <person name="Sun S."/>
            <person name="Springer D."/>
            <person name="Dromer F."/>
            <person name="Young S."/>
            <person name="Zeng Q."/>
            <person name="Chapman S."/>
            <person name="Gujja S."/>
            <person name="Saif S."/>
            <person name="Birren B."/>
        </authorList>
    </citation>
    <scope>NUCLEOTIDE SEQUENCE</scope>
    <source>
        <strain evidence="1">CBS 7841</strain>
    </source>
</reference>
<keyword evidence="2" id="KW-1185">Reference proteome</keyword>
<dbReference type="Proteomes" id="UP000094043">
    <property type="component" value="Chromosome 5"/>
</dbReference>
<organism evidence="1 2">
    <name type="scientific">Cryptococcus depauperatus CBS 7841</name>
    <dbReference type="NCBI Taxonomy" id="1295531"/>
    <lineage>
        <taxon>Eukaryota</taxon>
        <taxon>Fungi</taxon>
        <taxon>Dikarya</taxon>
        <taxon>Basidiomycota</taxon>
        <taxon>Agaricomycotina</taxon>
        <taxon>Tremellomycetes</taxon>
        <taxon>Tremellales</taxon>
        <taxon>Cryptococcaceae</taxon>
        <taxon>Cryptococcus</taxon>
    </lineage>
</organism>
<dbReference type="EMBL" id="CP143788">
    <property type="protein sequence ID" value="WVN89094.1"/>
    <property type="molecule type" value="Genomic_DNA"/>
</dbReference>
<name>A0AAJ8JVB1_9TREE</name>
<dbReference type="KEGG" id="cdep:91088520"/>
<evidence type="ECO:0000313" key="2">
    <source>
        <dbReference type="Proteomes" id="UP000094043"/>
    </source>
</evidence>
<evidence type="ECO:0000313" key="1">
    <source>
        <dbReference type="EMBL" id="WVN89094.1"/>
    </source>
</evidence>
<proteinExistence type="predicted"/>
<accession>A0AAJ8JVB1</accession>
<dbReference type="AlphaFoldDB" id="A0AAJ8JVB1"/>